<evidence type="ECO:0000256" key="4">
    <source>
        <dbReference type="ARBA" id="ARBA00022490"/>
    </source>
</evidence>
<dbReference type="EMBL" id="AHXC01000002">
    <property type="protein sequence ID" value="ELB04113.1"/>
    <property type="molecule type" value="Genomic_DNA"/>
</dbReference>
<dbReference type="InterPro" id="IPR022687">
    <property type="entry name" value="HTH_DTXR"/>
</dbReference>
<reference evidence="14 15" key="1">
    <citation type="submission" date="2012-12" db="EMBL/GenBank/DDBJ databases">
        <title>The Genome Sequence of Enterococcus faecium E1590.</title>
        <authorList>
            <consortium name="The Broad Institute Genome Sequencing Platform"/>
            <consortium name="The Broad Institute Genome Sequencing Center for Infectious Disease"/>
            <person name="Earl A.M."/>
            <person name="Gilmore M.S."/>
            <person name="van Schaik W."/>
            <person name="Lebreton F."/>
            <person name="Willems R.J."/>
            <person name="Walker B."/>
            <person name="Young S.K."/>
            <person name="Zeng Q."/>
            <person name="Gargeya S."/>
            <person name="Fitzgerald M."/>
            <person name="Haas B."/>
            <person name="Abouelleil A."/>
            <person name="Alvarado L."/>
            <person name="Arachchi H.M."/>
            <person name="Berlin A.M."/>
            <person name="Chapman S.B."/>
            <person name="Dewar J."/>
            <person name="Goldberg J."/>
            <person name="Griggs A."/>
            <person name="Gujja S."/>
            <person name="Hansen M."/>
            <person name="Howarth C."/>
            <person name="Imamovic A."/>
            <person name="Larimer J."/>
            <person name="McCowan C."/>
            <person name="Murphy C."/>
            <person name="Neiman D."/>
            <person name="Pearson M."/>
            <person name="Priest M."/>
            <person name="Roberts A."/>
            <person name="Saif S."/>
            <person name="Shea T."/>
            <person name="Sisk P."/>
            <person name="Sykes S."/>
            <person name="Wortman J."/>
            <person name="Nusbaum C."/>
            <person name="Birren B."/>
        </authorList>
    </citation>
    <scope>NUCLEOTIDE SEQUENCE [LARGE SCALE GENOMIC DNA]</scope>
    <source>
        <strain evidence="14 15">E1590</strain>
    </source>
</reference>
<keyword evidence="9" id="KW-0010">Activator</keyword>
<dbReference type="Gene3D" id="2.30.30.90">
    <property type="match status" value="1"/>
</dbReference>
<evidence type="ECO:0000313" key="14">
    <source>
        <dbReference type="EMBL" id="ELB04113.1"/>
    </source>
</evidence>
<protein>
    <recommendedName>
        <fullName evidence="12">Manganese transport regulator</fullName>
    </recommendedName>
</protein>
<comment type="subcellular location">
    <subcellularLocation>
        <location evidence="1">Cytoplasm</location>
    </subcellularLocation>
</comment>
<keyword evidence="10" id="KW-0804">Transcription</keyword>
<evidence type="ECO:0000313" key="15">
    <source>
        <dbReference type="Proteomes" id="UP000010553"/>
    </source>
</evidence>
<sequence length="215" mass="24477">MTPNREDYLKIILELGGDTTKVNNKQIVSSLDVSAASVSEMISKLVKEELVEHSPYQGVQLTASGLQKASSLIRKHRLWEVFLVEHLDYSWNEVHDDAEVLEHVTSEHLADHLENYLNHPEHCPHGGSIPKKEEVVHEERRQTLESYPVGTKVRIARVLDEKELLDYLVTIDLNINEEYEIVDIAAYEGPITIQNDKKKIPVSFKAASTIFVDKI</sequence>
<dbReference type="GO" id="GO:0003700">
    <property type="term" value="F:DNA-binding transcription factor activity"/>
    <property type="evidence" value="ECO:0007669"/>
    <property type="project" value="InterPro"/>
</dbReference>
<evidence type="ECO:0000256" key="10">
    <source>
        <dbReference type="ARBA" id="ARBA00023163"/>
    </source>
</evidence>
<dbReference type="InterPro" id="IPR038157">
    <property type="entry name" value="FeoA_core_dom"/>
</dbReference>
<dbReference type="SMART" id="SM00899">
    <property type="entry name" value="FeoA"/>
    <property type="match status" value="1"/>
</dbReference>
<dbReference type="InterPro" id="IPR022689">
    <property type="entry name" value="Iron_dep_repressor"/>
</dbReference>
<evidence type="ECO:0000256" key="8">
    <source>
        <dbReference type="ARBA" id="ARBA00023125"/>
    </source>
</evidence>
<evidence type="ECO:0000256" key="3">
    <source>
        <dbReference type="ARBA" id="ARBA00011738"/>
    </source>
</evidence>
<dbReference type="SUPFAM" id="SSF50037">
    <property type="entry name" value="C-terminal domain of transcriptional repressors"/>
    <property type="match status" value="1"/>
</dbReference>
<dbReference type="InterPro" id="IPR036421">
    <property type="entry name" value="Fe_dep_repressor_sf"/>
</dbReference>
<keyword evidence="6" id="KW-0408">Iron</keyword>
<evidence type="ECO:0000259" key="13">
    <source>
        <dbReference type="PROSITE" id="PS50944"/>
    </source>
</evidence>
<evidence type="ECO:0000256" key="7">
    <source>
        <dbReference type="ARBA" id="ARBA00023015"/>
    </source>
</evidence>
<dbReference type="SMART" id="SM00529">
    <property type="entry name" value="HTH_DTXR"/>
    <property type="match status" value="1"/>
</dbReference>
<keyword evidence="4" id="KW-0963">Cytoplasm</keyword>
<dbReference type="GO" id="GO:0005737">
    <property type="term" value="C:cytoplasm"/>
    <property type="evidence" value="ECO:0007669"/>
    <property type="project" value="UniProtKB-SubCell"/>
</dbReference>
<dbReference type="InterPro" id="IPR036390">
    <property type="entry name" value="WH_DNA-bd_sf"/>
</dbReference>
<dbReference type="InterPro" id="IPR036388">
    <property type="entry name" value="WH-like_DNA-bd_sf"/>
</dbReference>
<dbReference type="InterPro" id="IPR001367">
    <property type="entry name" value="Fe_dep_repressor"/>
</dbReference>
<name>A0A828ZTX2_ENTFC</name>
<organism evidence="14 15">
    <name type="scientific">Enterococcus faecium EnGen0003</name>
    <dbReference type="NCBI Taxonomy" id="1138901"/>
    <lineage>
        <taxon>Bacteria</taxon>
        <taxon>Bacillati</taxon>
        <taxon>Bacillota</taxon>
        <taxon>Bacilli</taxon>
        <taxon>Lactobacillales</taxon>
        <taxon>Enterococcaceae</taxon>
        <taxon>Enterococcus</taxon>
    </lineage>
</organism>
<dbReference type="GO" id="GO:0046983">
    <property type="term" value="F:protein dimerization activity"/>
    <property type="evidence" value="ECO:0007669"/>
    <property type="project" value="InterPro"/>
</dbReference>
<dbReference type="GO" id="GO:0046914">
    <property type="term" value="F:transition metal ion binding"/>
    <property type="evidence" value="ECO:0007669"/>
    <property type="project" value="InterPro"/>
</dbReference>
<accession>A0A828ZTX2</accession>
<dbReference type="Proteomes" id="UP000010553">
    <property type="component" value="Unassembled WGS sequence"/>
</dbReference>
<dbReference type="PANTHER" id="PTHR33238">
    <property type="entry name" value="IRON (METAL) DEPENDENT REPRESSOR, DTXR FAMILY"/>
    <property type="match status" value="1"/>
</dbReference>
<dbReference type="GO" id="GO:0003677">
    <property type="term" value="F:DNA binding"/>
    <property type="evidence" value="ECO:0007669"/>
    <property type="project" value="UniProtKB-KW"/>
</dbReference>
<dbReference type="SUPFAM" id="SSF47979">
    <property type="entry name" value="Iron-dependent repressor protein, dimerization domain"/>
    <property type="match status" value="1"/>
</dbReference>
<keyword evidence="8" id="KW-0238">DNA-binding</keyword>
<keyword evidence="11" id="KW-0464">Manganese</keyword>
<evidence type="ECO:0000256" key="2">
    <source>
        <dbReference type="ARBA" id="ARBA00007871"/>
    </source>
</evidence>
<dbReference type="InterPro" id="IPR008988">
    <property type="entry name" value="Transcriptional_repressor_C"/>
</dbReference>
<dbReference type="Gene3D" id="1.10.10.10">
    <property type="entry name" value="Winged helix-like DNA-binding domain superfamily/Winged helix DNA-binding domain"/>
    <property type="match status" value="1"/>
</dbReference>
<keyword evidence="5" id="KW-0678">Repressor</keyword>
<dbReference type="InterPro" id="IPR050536">
    <property type="entry name" value="DtxR_MntR_Metal-Reg"/>
</dbReference>
<evidence type="ECO:0000256" key="12">
    <source>
        <dbReference type="ARBA" id="ARBA00032593"/>
    </source>
</evidence>
<dbReference type="SUPFAM" id="SSF46785">
    <property type="entry name" value="Winged helix' DNA-binding domain"/>
    <property type="match status" value="1"/>
</dbReference>
<dbReference type="InterPro" id="IPR007167">
    <property type="entry name" value="Fe-transptr_FeoA-like"/>
</dbReference>
<evidence type="ECO:0000256" key="5">
    <source>
        <dbReference type="ARBA" id="ARBA00022491"/>
    </source>
</evidence>
<evidence type="ECO:0000256" key="1">
    <source>
        <dbReference type="ARBA" id="ARBA00004496"/>
    </source>
</evidence>
<dbReference type="PANTHER" id="PTHR33238:SF11">
    <property type="entry name" value="TRANSCRIPTIONAL REGULATOR MNTR"/>
    <property type="match status" value="1"/>
</dbReference>
<dbReference type="AlphaFoldDB" id="A0A828ZTX2"/>
<comment type="subunit">
    <text evidence="3">Homodimer.</text>
</comment>
<evidence type="ECO:0000256" key="11">
    <source>
        <dbReference type="ARBA" id="ARBA00023211"/>
    </source>
</evidence>
<comment type="similarity">
    <text evidence="2">Belongs to the DtxR/MntR family.</text>
</comment>
<dbReference type="Pfam" id="PF04023">
    <property type="entry name" value="FeoA"/>
    <property type="match status" value="1"/>
</dbReference>
<gene>
    <name evidence="14" type="ORF">OIE_03101</name>
</gene>
<dbReference type="Pfam" id="PF02742">
    <property type="entry name" value="Fe_dep_repr_C"/>
    <property type="match status" value="1"/>
</dbReference>
<evidence type="ECO:0000256" key="6">
    <source>
        <dbReference type="ARBA" id="ARBA00023004"/>
    </source>
</evidence>
<dbReference type="Pfam" id="PF01325">
    <property type="entry name" value="Fe_dep_repress"/>
    <property type="match status" value="1"/>
</dbReference>
<dbReference type="RefSeq" id="WP_002310285.1">
    <property type="nucleotide sequence ID" value="NZ_KB029685.1"/>
</dbReference>
<proteinExistence type="inferred from homology"/>
<feature type="domain" description="HTH dtxR-type" evidence="13">
    <location>
        <begin position="1"/>
        <end position="62"/>
    </location>
</feature>
<keyword evidence="7" id="KW-0805">Transcription regulation</keyword>
<comment type="caution">
    <text evidence="14">The sequence shown here is derived from an EMBL/GenBank/DDBJ whole genome shotgun (WGS) entry which is preliminary data.</text>
</comment>
<evidence type="ECO:0000256" key="9">
    <source>
        <dbReference type="ARBA" id="ARBA00023159"/>
    </source>
</evidence>
<dbReference type="PROSITE" id="PS50944">
    <property type="entry name" value="HTH_DTXR"/>
    <property type="match status" value="1"/>
</dbReference>